<feature type="transmembrane region" description="Helical" evidence="1">
    <location>
        <begin position="29"/>
        <end position="49"/>
    </location>
</feature>
<evidence type="ECO:0000313" key="3">
    <source>
        <dbReference type="Proteomes" id="UP000054387"/>
    </source>
</evidence>
<keyword evidence="1" id="KW-0472">Membrane</keyword>
<name>A0A0W1R453_9EURY</name>
<dbReference type="Pfam" id="PF24282">
    <property type="entry name" value="DUF7470"/>
    <property type="match status" value="1"/>
</dbReference>
<protein>
    <submittedName>
        <fullName evidence="2">Uncharacterized protein</fullName>
    </submittedName>
</protein>
<comment type="caution">
    <text evidence="2">The sequence shown here is derived from an EMBL/GenBank/DDBJ whole genome shotgun (WGS) entry which is preliminary data.</text>
</comment>
<keyword evidence="1" id="KW-1133">Transmembrane helix</keyword>
<evidence type="ECO:0000256" key="1">
    <source>
        <dbReference type="SAM" id="Phobius"/>
    </source>
</evidence>
<keyword evidence="1" id="KW-0812">Transmembrane</keyword>
<sequence>MLKRLGTTGILGVVLLLAGLGIVAYQAPIVAAGLAFVLAGVGLVAQGIVKSAMQAFGFA</sequence>
<organism evidence="2 3">
    <name type="scientific">Haloprofundus marisrubri</name>
    <dbReference type="NCBI Taxonomy" id="1514971"/>
    <lineage>
        <taxon>Archaea</taxon>
        <taxon>Methanobacteriati</taxon>
        <taxon>Methanobacteriota</taxon>
        <taxon>Stenosarchaea group</taxon>
        <taxon>Halobacteria</taxon>
        <taxon>Halobacteriales</taxon>
        <taxon>Haloferacaceae</taxon>
        <taxon>Haloprofundus</taxon>
    </lineage>
</organism>
<dbReference type="Proteomes" id="UP000054387">
    <property type="component" value="Unassembled WGS sequence"/>
</dbReference>
<feature type="transmembrane region" description="Helical" evidence="1">
    <location>
        <begin position="5"/>
        <end position="23"/>
    </location>
</feature>
<proteinExistence type="predicted"/>
<gene>
    <name evidence="2" type="ORF">AUR64_01020</name>
</gene>
<dbReference type="EMBL" id="LOPU01000034">
    <property type="protein sequence ID" value="KTG08185.1"/>
    <property type="molecule type" value="Genomic_DNA"/>
</dbReference>
<dbReference type="InterPro" id="IPR055893">
    <property type="entry name" value="DUF7470"/>
</dbReference>
<reference evidence="2 3" key="1">
    <citation type="submission" date="2015-12" db="EMBL/GenBank/DDBJ databases">
        <title>Haloprofundus marisrubri gen. nov., sp. nov., an extremely halophilic archaeon isolated from the Discovery deep brine-seawater interface in the Red Sea.</title>
        <authorList>
            <person name="Zhang G."/>
            <person name="Stingl U."/>
            <person name="Rashid M."/>
        </authorList>
    </citation>
    <scope>NUCLEOTIDE SEQUENCE [LARGE SCALE GENOMIC DNA]</scope>
    <source>
        <strain evidence="2 3">SB9</strain>
    </source>
</reference>
<dbReference type="AlphaFoldDB" id="A0A0W1R453"/>
<evidence type="ECO:0000313" key="2">
    <source>
        <dbReference type="EMBL" id="KTG08185.1"/>
    </source>
</evidence>
<accession>A0A0W1R453</accession>
<keyword evidence="3" id="KW-1185">Reference proteome</keyword>
<dbReference type="RefSeq" id="WP_058583266.1">
    <property type="nucleotide sequence ID" value="NZ_LOPU01000034.1"/>
</dbReference>